<feature type="transmembrane region" description="Helical" evidence="3">
    <location>
        <begin position="876"/>
        <end position="895"/>
    </location>
</feature>
<organism evidence="4 5">
    <name type="scientific">Streptomyces gibsoniae</name>
    <dbReference type="NCBI Taxonomy" id="3075529"/>
    <lineage>
        <taxon>Bacteria</taxon>
        <taxon>Bacillati</taxon>
        <taxon>Actinomycetota</taxon>
        <taxon>Actinomycetes</taxon>
        <taxon>Kitasatosporales</taxon>
        <taxon>Streptomycetaceae</taxon>
        <taxon>Streptomyces</taxon>
    </lineage>
</organism>
<keyword evidence="3" id="KW-1133">Transmembrane helix</keyword>
<accession>A0ABU2UAF1</accession>
<feature type="transmembrane region" description="Helical" evidence="3">
    <location>
        <begin position="843"/>
        <end position="864"/>
    </location>
</feature>
<dbReference type="EMBL" id="JAVREY010000152">
    <property type="protein sequence ID" value="MDT0470011.1"/>
    <property type="molecule type" value="Genomic_DNA"/>
</dbReference>
<feature type="transmembrane region" description="Helical" evidence="3">
    <location>
        <begin position="647"/>
        <end position="670"/>
    </location>
</feature>
<evidence type="ECO:0000256" key="3">
    <source>
        <dbReference type="SAM" id="Phobius"/>
    </source>
</evidence>
<feature type="region of interest" description="Disordered" evidence="2">
    <location>
        <begin position="318"/>
        <end position="361"/>
    </location>
</feature>
<evidence type="ECO:0000313" key="4">
    <source>
        <dbReference type="EMBL" id="MDT0470011.1"/>
    </source>
</evidence>
<evidence type="ECO:0000256" key="1">
    <source>
        <dbReference type="SAM" id="Coils"/>
    </source>
</evidence>
<proteinExistence type="predicted"/>
<feature type="transmembrane region" description="Helical" evidence="3">
    <location>
        <begin position="713"/>
        <end position="732"/>
    </location>
</feature>
<feature type="transmembrane region" description="Helical" evidence="3">
    <location>
        <begin position="790"/>
        <end position="808"/>
    </location>
</feature>
<keyword evidence="3" id="KW-0472">Membrane</keyword>
<dbReference type="RefSeq" id="WP_311701439.1">
    <property type="nucleotide sequence ID" value="NZ_JAVREY010000152.1"/>
</dbReference>
<evidence type="ECO:0000313" key="5">
    <source>
        <dbReference type="Proteomes" id="UP001183809"/>
    </source>
</evidence>
<evidence type="ECO:0000256" key="2">
    <source>
        <dbReference type="SAM" id="MobiDB-lite"/>
    </source>
</evidence>
<reference evidence="5" key="1">
    <citation type="submission" date="2023-07" db="EMBL/GenBank/DDBJ databases">
        <title>30 novel species of actinomycetes from the DSMZ collection.</title>
        <authorList>
            <person name="Nouioui I."/>
        </authorList>
    </citation>
    <scope>NUCLEOTIDE SEQUENCE [LARGE SCALE GENOMIC DNA]</scope>
    <source>
        <strain evidence="5">DSM 41699</strain>
    </source>
</reference>
<name>A0ABU2UAF1_9ACTN</name>
<feature type="transmembrane region" description="Helical" evidence="3">
    <location>
        <begin position="907"/>
        <end position="928"/>
    </location>
</feature>
<feature type="transmembrane region" description="Helical" evidence="3">
    <location>
        <begin position="738"/>
        <end position="757"/>
    </location>
</feature>
<keyword evidence="3" id="KW-0812">Transmembrane</keyword>
<gene>
    <name evidence="4" type="ORF">RM764_45080</name>
</gene>
<keyword evidence="5" id="KW-1185">Reference proteome</keyword>
<comment type="caution">
    <text evidence="4">The sequence shown here is derived from an EMBL/GenBank/DDBJ whole genome shotgun (WGS) entry which is preliminary data.</text>
</comment>
<feature type="region of interest" description="Disordered" evidence="2">
    <location>
        <begin position="261"/>
        <end position="293"/>
    </location>
</feature>
<protein>
    <submittedName>
        <fullName evidence="4">Uncharacterized protein</fullName>
    </submittedName>
</protein>
<feature type="compositionally biased region" description="Low complexity" evidence="2">
    <location>
        <begin position="345"/>
        <end position="361"/>
    </location>
</feature>
<feature type="coiled-coil region" evidence="1">
    <location>
        <begin position="429"/>
        <end position="484"/>
    </location>
</feature>
<feature type="transmembrane region" description="Helical" evidence="3">
    <location>
        <begin position="764"/>
        <end position="784"/>
    </location>
</feature>
<sequence>MAGDLDVVGTAAVDVIPIAPQFHDKLKAVVLPAADRVGRDAGQRIGDAISRNITVAIPDAIVNGGRTARVAATRQGNDTGGAFASSLRRKLEEAFRAMPKLDIRLSDTGVDAELARLRARMETLSQKRIGIDVDAARAEAEVQAIDEELRRLGERHPNVAVRADTATARAALAELRAEIAAVDAKDPHVRVKVDTAEAQGALMSLGIQIAALTAIPLGPVLAAGLGAVVSAAAAAGAGIGALALAAVPAIKGVTTAIQAKSAAEKESSSATDNSAAADKRAEQSALQMAGAQQALTSAHRQAARSIVQANRQIADAERAVADATQRAADQRRQAAQNVEHAERSLATAQKQEQQAQQDLTQARADAAQQLATLNDKLTDGALSQRDAALQVQEAAIELAKVKAANQAGTATDTELARAQLSYDQAVQAQKEQSKSYAQLQKDADKARKAGVDGNDAVKKAAGQLADAQQNVKDQVEALAQAHRDAARTEVQAAQAVADAQRSLADAVQNAADTQVQAADSIASAERGVESARLSSIDTTSKATTKTDAYRQALAKLTPEQRKLYDSIAGPKGLTPAFKDWSKSLQPDVLPILVRGVDAAKNALPALTPLVKAAAGAVRELFDMASRALKSPFWQGFKDDIDKSAKPAIVGLGVAFGNILTGMAGIIDAFLPHMSGIASTMQRITKRFADWGRGLRGSPAFEAFLKYAADKGPLIAHALGGVAAALIAIGTALSPISGPLLQVIGAVATGIASVANTLPWLIQLIYGVWVATKLWTIALAAFNLVMEANPIVLIITGIVALVAAVIYAYQHWGAFRDVVQAAWHGIQVAALFAWNNVLKPTFEGIWIALKAVGTVAMWLWQNAIWPAFQGIWLAAKILFAVLVTVVIAPIIVIVKLLGKWVMWLWTDIFSPTFQLIANLAVTVWTKWLLPFFQGFWNTIKWVGDKFVWLYDHAVKPAAGWIADKATWLWNKALSPILHWIWDGLKWLGD</sequence>
<dbReference type="Proteomes" id="UP001183809">
    <property type="component" value="Unassembled WGS sequence"/>
</dbReference>
<keyword evidence="1" id="KW-0175">Coiled coil</keyword>